<organism evidence="13 14">
    <name type="scientific">Colletotrichum sojae</name>
    <dbReference type="NCBI Taxonomy" id="2175907"/>
    <lineage>
        <taxon>Eukaryota</taxon>
        <taxon>Fungi</taxon>
        <taxon>Dikarya</taxon>
        <taxon>Ascomycota</taxon>
        <taxon>Pezizomycotina</taxon>
        <taxon>Sordariomycetes</taxon>
        <taxon>Hypocreomycetidae</taxon>
        <taxon>Glomerellales</taxon>
        <taxon>Glomerellaceae</taxon>
        <taxon>Colletotrichum</taxon>
        <taxon>Colletotrichum orchidearum species complex</taxon>
    </lineage>
</organism>
<evidence type="ECO:0000256" key="9">
    <source>
        <dbReference type="ARBA" id="ARBA00023180"/>
    </source>
</evidence>
<comment type="subcellular location">
    <subcellularLocation>
        <location evidence="11">Endoplasmic reticulum membrane</location>
    </subcellularLocation>
    <subcellularLocation>
        <location evidence="11">Nucleus membrane</location>
    </subcellularLocation>
</comment>
<evidence type="ECO:0000313" key="13">
    <source>
        <dbReference type="EMBL" id="KAF6805307.1"/>
    </source>
</evidence>
<evidence type="ECO:0000256" key="12">
    <source>
        <dbReference type="SAM" id="SignalP"/>
    </source>
</evidence>
<comment type="caution">
    <text evidence="13">The sequence shown here is derived from an EMBL/GenBank/DDBJ whole genome shotgun (WGS) entry which is preliminary data.</text>
</comment>
<keyword evidence="6 11" id="KW-0256">Endoplasmic reticulum</keyword>
<evidence type="ECO:0000256" key="1">
    <source>
        <dbReference type="ARBA" id="ARBA00003389"/>
    </source>
</evidence>
<keyword evidence="9" id="KW-0325">Glycoprotein</keyword>
<evidence type="ECO:0000256" key="8">
    <source>
        <dbReference type="ARBA" id="ARBA00023136"/>
    </source>
</evidence>
<keyword evidence="8 11" id="KW-0472">Membrane</keyword>
<dbReference type="GO" id="GO:0005789">
    <property type="term" value="C:endoplasmic reticulum membrane"/>
    <property type="evidence" value="ECO:0007669"/>
    <property type="project" value="UniProtKB-SubCell"/>
</dbReference>
<evidence type="ECO:0000256" key="2">
    <source>
        <dbReference type="ARBA" id="ARBA00010473"/>
    </source>
</evidence>
<dbReference type="EMBL" id="WIGN01000185">
    <property type="protein sequence ID" value="KAF6805307.1"/>
    <property type="molecule type" value="Genomic_DNA"/>
</dbReference>
<reference evidence="13 14" key="1">
    <citation type="journal article" date="2020" name="Phytopathology">
        <title>Genome Sequence Resources of Colletotrichum truncatum, C. plurivorum, C. musicola, and C. sojae: Four Species Pathogenic to Soybean (Glycine max).</title>
        <authorList>
            <person name="Rogerio F."/>
            <person name="Boufleur T.R."/>
            <person name="Ciampi-Guillardi M."/>
            <person name="Sukno S.A."/>
            <person name="Thon M.R."/>
            <person name="Massola Junior N.S."/>
            <person name="Baroncelli R."/>
        </authorList>
    </citation>
    <scope>NUCLEOTIDE SEQUENCE [LARGE SCALE GENOMIC DNA]</scope>
    <source>
        <strain evidence="13 14">LFN0009</strain>
    </source>
</reference>
<sequence length="449" mass="49724">MRSKISQVLWCSFLIFFQLTGRTRAFSWGGRERRLDTSSGSGYDAVGPLLEVQPGSRLPKLYAVAMQELEQLQSEPLCHRIAARLLVNNCQLLDGKDDATVLTDSGRQVRDFVDSYAASLAICDLERGSFDIPAGCSPFRETSLAVLPNSNIPRLHVSPQQIDSCLSGLARSDPAWNTWVSYRHKALRFCEAARADNEKAQSILLHQRLTEVLSKLSEGIEQELEAHFSAINTRANEATDKLRRIIPDVDQLRQSLRDMDQTLSHDLAPLVEASHLAMRNGLNDAENLQQLLAVLLKTVLSNNAEVAASHETHLTTIKERAGNEIEVIASALSSVAVSSAALNSQMGLGKLFAVAENLSYKYETHAEKLTQAQQISESILETLDEMAVSASKVHKSFLSSAWATWSPYIIYPMLTLFMGSYGLAPSVMRNIGLIILGEWFKRHLVRTSD</sequence>
<evidence type="ECO:0000313" key="14">
    <source>
        <dbReference type="Proteomes" id="UP000652219"/>
    </source>
</evidence>
<protein>
    <submittedName>
        <fullName evidence="13">Nuclear membrane fusion protein kar5</fullName>
    </submittedName>
</protein>
<evidence type="ECO:0000256" key="7">
    <source>
        <dbReference type="ARBA" id="ARBA00022989"/>
    </source>
</evidence>
<dbReference type="PANTHER" id="PTHR28012">
    <property type="entry name" value="NUCLEAR FUSION PROTEIN KAR5"/>
    <property type="match status" value="1"/>
</dbReference>
<keyword evidence="10 11" id="KW-0539">Nucleus</keyword>
<feature type="transmembrane region" description="Helical" evidence="11">
    <location>
        <begin position="405"/>
        <end position="424"/>
    </location>
</feature>
<evidence type="ECO:0000256" key="10">
    <source>
        <dbReference type="ARBA" id="ARBA00023242"/>
    </source>
</evidence>
<dbReference type="GO" id="GO:0031965">
    <property type="term" value="C:nuclear membrane"/>
    <property type="evidence" value="ECO:0007669"/>
    <property type="project" value="UniProtKB-SubCell"/>
</dbReference>
<keyword evidence="14" id="KW-1185">Reference proteome</keyword>
<evidence type="ECO:0000256" key="4">
    <source>
        <dbReference type="ARBA" id="ARBA00022692"/>
    </source>
</evidence>
<keyword evidence="4 11" id="KW-0812">Transmembrane</keyword>
<comment type="function">
    <text evidence="1 11">Required for nuclear membrane fusion during karyogamy.</text>
</comment>
<feature type="chain" id="PRO_5034949482" evidence="12">
    <location>
        <begin position="26"/>
        <end position="449"/>
    </location>
</feature>
<dbReference type="PANTHER" id="PTHR28012:SF1">
    <property type="entry name" value="NUCLEAR FUSION PROTEIN KAR5"/>
    <property type="match status" value="1"/>
</dbReference>
<evidence type="ECO:0000256" key="5">
    <source>
        <dbReference type="ARBA" id="ARBA00022729"/>
    </source>
</evidence>
<evidence type="ECO:0000256" key="6">
    <source>
        <dbReference type="ARBA" id="ARBA00022824"/>
    </source>
</evidence>
<dbReference type="AlphaFoldDB" id="A0A8H6MQE3"/>
<comment type="similarity">
    <text evidence="2 11">Belongs to the KAR5 family.</text>
</comment>
<dbReference type="InterPro" id="IPR007292">
    <property type="entry name" value="Nuclear_fusion_Kar5"/>
</dbReference>
<accession>A0A8H6MQE3</accession>
<dbReference type="Proteomes" id="UP000652219">
    <property type="component" value="Unassembled WGS sequence"/>
</dbReference>
<keyword evidence="5 11" id="KW-0732">Signal</keyword>
<dbReference type="GO" id="GO:0000742">
    <property type="term" value="P:karyogamy involved in conjugation with cellular fusion"/>
    <property type="evidence" value="ECO:0007669"/>
    <property type="project" value="UniProtKB-UniRule"/>
</dbReference>
<name>A0A8H6MQE3_9PEZI</name>
<dbReference type="GO" id="GO:0048288">
    <property type="term" value="P:nuclear membrane fusion involved in karyogamy"/>
    <property type="evidence" value="ECO:0007669"/>
    <property type="project" value="UniProtKB-UniRule"/>
</dbReference>
<feature type="signal peptide" evidence="12">
    <location>
        <begin position="1"/>
        <end position="25"/>
    </location>
</feature>
<keyword evidence="3 11" id="KW-0415">Karyogamy</keyword>
<evidence type="ECO:0000256" key="3">
    <source>
        <dbReference type="ARBA" id="ARBA00022459"/>
    </source>
</evidence>
<keyword evidence="7 11" id="KW-1133">Transmembrane helix</keyword>
<gene>
    <name evidence="13" type="ORF">CSOJ01_09573</name>
</gene>
<dbReference type="Pfam" id="PF04163">
    <property type="entry name" value="Tht1"/>
    <property type="match status" value="1"/>
</dbReference>
<evidence type="ECO:0000256" key="11">
    <source>
        <dbReference type="RuleBase" id="RU368082"/>
    </source>
</evidence>
<proteinExistence type="inferred from homology"/>